<sequence length="365" mass="40442">MTASITVTDLVEELSAENRKLVDGLSVWQKCVELVHNYKKCLTDVLNVVVMLAEYADIDTAFRSLEDSQQKRQLMAADSGGNGDCDDRQSVRETGLRTLRKPKRFKESDEEISDYCPDGDNGSDAEADDNEKPAVNMKFLAEDDCLVEEDGLIVTKRDPNNGLILVVQLNNTSGQALGFRCNWSDCQFVSVSKDKTADHLRTVHNRTGHFVCHKCPKTFVSCATILRDAPFSSIYWLVYEKMKAGLNAPVEPPVAVSFVCGATAGTVSGLVTHPFDVVKTHRQTELGQTGHTTVGAKGSANRNPYKTSDILAIIYREKGLRGLFAGIWPRVMRIAPGCAIMITTFECGKTYFRRYNDRQVTIGKL</sequence>
<feature type="repeat" description="Solcar" evidence="10">
    <location>
        <begin position="252"/>
        <end position="351"/>
    </location>
</feature>
<comment type="similarity">
    <text evidence="2 11">Belongs to the mitochondrial carrier (TC 2.A.29) family.</text>
</comment>
<keyword evidence="14" id="KW-1185">Reference proteome</keyword>
<evidence type="ECO:0000256" key="2">
    <source>
        <dbReference type="ARBA" id="ARBA00006375"/>
    </source>
</evidence>
<dbReference type="PROSITE" id="PS50920">
    <property type="entry name" value="SOLCAR"/>
    <property type="match status" value="1"/>
</dbReference>
<dbReference type="SUPFAM" id="SSF103506">
    <property type="entry name" value="Mitochondrial carrier"/>
    <property type="match status" value="1"/>
</dbReference>
<feature type="compositionally biased region" description="Basic and acidic residues" evidence="12">
    <location>
        <begin position="85"/>
        <end position="95"/>
    </location>
</feature>
<reference evidence="13" key="1">
    <citation type="submission" date="2020-11" db="EMBL/GenBank/DDBJ databases">
        <authorList>
            <person name="Tran Van P."/>
        </authorList>
    </citation>
    <scope>NUCLEOTIDE SEQUENCE</scope>
</reference>
<evidence type="ECO:0000256" key="11">
    <source>
        <dbReference type="RuleBase" id="RU000488"/>
    </source>
</evidence>
<comment type="subcellular location">
    <subcellularLocation>
        <location evidence="1">Mitochondrion inner membrane</location>
        <topology evidence="1">Multi-pass membrane protein</topology>
    </subcellularLocation>
</comment>
<keyword evidence="9 10" id="KW-0472">Membrane</keyword>
<evidence type="ECO:0000256" key="6">
    <source>
        <dbReference type="ARBA" id="ARBA00022792"/>
    </source>
</evidence>
<evidence type="ECO:0000256" key="8">
    <source>
        <dbReference type="ARBA" id="ARBA00023128"/>
    </source>
</evidence>
<protein>
    <submittedName>
        <fullName evidence="13">Uncharacterized protein</fullName>
    </submittedName>
</protein>
<name>A0A7R9KWP9_9ACAR</name>
<dbReference type="EMBL" id="OC861511">
    <property type="protein sequence ID" value="CAD7629508.1"/>
    <property type="molecule type" value="Genomic_DNA"/>
</dbReference>
<keyword evidence="6" id="KW-0999">Mitochondrion inner membrane</keyword>
<dbReference type="PANTHER" id="PTHR45760">
    <property type="entry name" value="FI19922P1-RELATED"/>
    <property type="match status" value="1"/>
</dbReference>
<evidence type="ECO:0000256" key="12">
    <source>
        <dbReference type="SAM" id="MobiDB-lite"/>
    </source>
</evidence>
<proteinExistence type="inferred from homology"/>
<keyword evidence="4 10" id="KW-0812">Transmembrane</keyword>
<evidence type="ECO:0000256" key="9">
    <source>
        <dbReference type="ARBA" id="ARBA00023136"/>
    </source>
</evidence>
<keyword evidence="5" id="KW-0677">Repeat</keyword>
<evidence type="ECO:0000256" key="1">
    <source>
        <dbReference type="ARBA" id="ARBA00004448"/>
    </source>
</evidence>
<keyword evidence="8" id="KW-0496">Mitochondrion</keyword>
<dbReference type="PANTHER" id="PTHR45760:SF2">
    <property type="entry name" value="FI19922P1-RELATED"/>
    <property type="match status" value="1"/>
</dbReference>
<dbReference type="GO" id="GO:1990542">
    <property type="term" value="P:mitochondrial transmembrane transport"/>
    <property type="evidence" value="ECO:0007669"/>
    <property type="project" value="InterPro"/>
</dbReference>
<organism evidence="13">
    <name type="scientific">Medioppia subpectinata</name>
    <dbReference type="NCBI Taxonomy" id="1979941"/>
    <lineage>
        <taxon>Eukaryota</taxon>
        <taxon>Metazoa</taxon>
        <taxon>Ecdysozoa</taxon>
        <taxon>Arthropoda</taxon>
        <taxon>Chelicerata</taxon>
        <taxon>Arachnida</taxon>
        <taxon>Acari</taxon>
        <taxon>Acariformes</taxon>
        <taxon>Sarcoptiformes</taxon>
        <taxon>Oribatida</taxon>
        <taxon>Brachypylina</taxon>
        <taxon>Oppioidea</taxon>
        <taxon>Oppiidae</taxon>
        <taxon>Medioppia</taxon>
    </lineage>
</organism>
<dbReference type="InterPro" id="IPR023395">
    <property type="entry name" value="MCP_dom_sf"/>
</dbReference>
<dbReference type="InterPro" id="IPR045315">
    <property type="entry name" value="Mtm1-like"/>
</dbReference>
<evidence type="ECO:0000256" key="3">
    <source>
        <dbReference type="ARBA" id="ARBA00022448"/>
    </source>
</evidence>
<dbReference type="Pfam" id="PF00153">
    <property type="entry name" value="Mito_carr"/>
    <property type="match status" value="1"/>
</dbReference>
<dbReference type="GO" id="GO:0005743">
    <property type="term" value="C:mitochondrial inner membrane"/>
    <property type="evidence" value="ECO:0007669"/>
    <property type="project" value="UniProtKB-SubCell"/>
</dbReference>
<feature type="region of interest" description="Disordered" evidence="12">
    <location>
        <begin position="73"/>
        <end position="132"/>
    </location>
</feature>
<accession>A0A7R9KWP9</accession>
<evidence type="ECO:0000256" key="7">
    <source>
        <dbReference type="ARBA" id="ARBA00022989"/>
    </source>
</evidence>
<dbReference type="InterPro" id="IPR018108">
    <property type="entry name" value="MCP_transmembrane"/>
</dbReference>
<evidence type="ECO:0000256" key="10">
    <source>
        <dbReference type="PROSITE-ProRule" id="PRU00282"/>
    </source>
</evidence>
<evidence type="ECO:0000313" key="14">
    <source>
        <dbReference type="Proteomes" id="UP000759131"/>
    </source>
</evidence>
<evidence type="ECO:0000256" key="5">
    <source>
        <dbReference type="ARBA" id="ARBA00022737"/>
    </source>
</evidence>
<evidence type="ECO:0000313" key="13">
    <source>
        <dbReference type="EMBL" id="CAD7629508.1"/>
    </source>
</evidence>
<dbReference type="EMBL" id="CAJPIZ010006936">
    <property type="protein sequence ID" value="CAG2109938.1"/>
    <property type="molecule type" value="Genomic_DNA"/>
</dbReference>
<keyword evidence="7" id="KW-1133">Transmembrane helix</keyword>
<evidence type="ECO:0000256" key="4">
    <source>
        <dbReference type="ARBA" id="ARBA00022692"/>
    </source>
</evidence>
<dbReference type="Gene3D" id="1.50.40.10">
    <property type="entry name" value="Mitochondrial carrier domain"/>
    <property type="match status" value="1"/>
</dbReference>
<gene>
    <name evidence="13" type="ORF">OSB1V03_LOCUS9924</name>
</gene>
<dbReference type="Proteomes" id="UP000759131">
    <property type="component" value="Unassembled WGS sequence"/>
</dbReference>
<dbReference type="OrthoDB" id="6429583at2759"/>
<keyword evidence="3 11" id="KW-0813">Transport</keyword>
<dbReference type="AlphaFoldDB" id="A0A7R9KWP9"/>